<reference evidence="2" key="1">
    <citation type="journal article" date="2014" name="Int. J. Syst. Evol. Microbiol.">
        <title>Complete genome sequence of Corynebacterium casei LMG S-19264T (=DSM 44701T), isolated from a smear-ripened cheese.</title>
        <authorList>
            <consortium name="US DOE Joint Genome Institute (JGI-PGF)"/>
            <person name="Walter F."/>
            <person name="Albersmeier A."/>
            <person name="Kalinowski J."/>
            <person name="Ruckert C."/>
        </authorList>
    </citation>
    <scope>NUCLEOTIDE SEQUENCE</scope>
    <source>
        <strain evidence="2">CGMCC 4.7308</strain>
    </source>
</reference>
<dbReference type="EMBL" id="BMNA01000024">
    <property type="protein sequence ID" value="GGM19325.1"/>
    <property type="molecule type" value="Genomic_DNA"/>
</dbReference>
<organism evidence="2 3">
    <name type="scientific">Nakamurella endophytica</name>
    <dbReference type="NCBI Taxonomy" id="1748367"/>
    <lineage>
        <taxon>Bacteria</taxon>
        <taxon>Bacillati</taxon>
        <taxon>Actinomycetota</taxon>
        <taxon>Actinomycetes</taxon>
        <taxon>Nakamurellales</taxon>
        <taxon>Nakamurellaceae</taxon>
        <taxon>Nakamurella</taxon>
    </lineage>
</organism>
<gene>
    <name evidence="2" type="ORF">GCM10011594_44210</name>
</gene>
<dbReference type="Pfam" id="PF17964">
    <property type="entry name" value="Big_10"/>
    <property type="match status" value="1"/>
</dbReference>
<feature type="domain" description="Bacterial Ig" evidence="1">
    <location>
        <begin position="7"/>
        <end position="81"/>
    </location>
</feature>
<comment type="caution">
    <text evidence="2">The sequence shown here is derived from an EMBL/GenBank/DDBJ whole genome shotgun (WGS) entry which is preliminary data.</text>
</comment>
<accession>A0A917TDX0</accession>
<evidence type="ECO:0000313" key="2">
    <source>
        <dbReference type="EMBL" id="GGM19325.1"/>
    </source>
</evidence>
<dbReference type="Gene3D" id="2.60.40.3780">
    <property type="match status" value="1"/>
</dbReference>
<reference evidence="2" key="2">
    <citation type="submission" date="2020-09" db="EMBL/GenBank/DDBJ databases">
        <authorList>
            <person name="Sun Q."/>
            <person name="Zhou Y."/>
        </authorList>
    </citation>
    <scope>NUCLEOTIDE SEQUENCE</scope>
    <source>
        <strain evidence="2">CGMCC 4.7308</strain>
    </source>
</reference>
<dbReference type="InterPro" id="IPR041280">
    <property type="entry name" value="Big_10"/>
</dbReference>
<dbReference type="AlphaFoldDB" id="A0A917TDX0"/>
<keyword evidence="3" id="KW-1185">Reference proteome</keyword>
<evidence type="ECO:0000313" key="3">
    <source>
        <dbReference type="Proteomes" id="UP000655208"/>
    </source>
</evidence>
<dbReference type="Proteomes" id="UP000655208">
    <property type="component" value="Unassembled WGS sequence"/>
</dbReference>
<evidence type="ECO:0000259" key="1">
    <source>
        <dbReference type="Pfam" id="PF17964"/>
    </source>
</evidence>
<protein>
    <recommendedName>
        <fullName evidence="1">Bacterial Ig domain-containing protein</fullName>
    </recommendedName>
</protein>
<proteinExistence type="predicted"/>
<name>A0A917TDX0_9ACTN</name>
<sequence length="88" mass="8928">MTPADAATGVSVLQPVTVTAQAGELTQVSLTNTEGKLVAGALSPDQRTWISSEPLGYARSYQLAATAVDAAGLSTTSSSSFPPCSRRG</sequence>